<organism evidence="2 3">
    <name type="scientific">Nocardia kruczakiae</name>
    <dbReference type="NCBI Taxonomy" id="261477"/>
    <lineage>
        <taxon>Bacteria</taxon>
        <taxon>Bacillati</taxon>
        <taxon>Actinomycetota</taxon>
        <taxon>Actinomycetes</taxon>
        <taxon>Mycobacteriales</taxon>
        <taxon>Nocardiaceae</taxon>
        <taxon>Nocardia</taxon>
    </lineage>
</organism>
<sequence>MHRYLGDRRFALCLPRALAFQILHPGIAAGLVQHAPNRLWEHKKRTVSQMVYMAYSERDMRSVIQFGHEHVKGRDDWGARYHALQPEIFFFQHATYVDTLMTSVDIFHRPLSDHDRERLYHECCEWYLRHGISARAMPQTWPEFVTYYENACAGLRFGDNAAALAPQVLRPDAWIPRRLPTAVVRALIAAPARDLLGVGLHRGDRFALRRYAASTRSRIAVLPARMRYLPQARTADGMNAVRATSPAPQRC</sequence>
<evidence type="ECO:0000313" key="2">
    <source>
        <dbReference type="EMBL" id="MDR7169146.1"/>
    </source>
</evidence>
<dbReference type="Pfam" id="PF09995">
    <property type="entry name" value="MPAB_Lcp_cat"/>
    <property type="match status" value="1"/>
</dbReference>
<name>A0ABU1XF31_9NOCA</name>
<accession>A0ABU1XF31</accession>
<gene>
    <name evidence="2" type="ORF">J2W56_002887</name>
</gene>
<dbReference type="Proteomes" id="UP001251217">
    <property type="component" value="Unassembled WGS sequence"/>
</dbReference>
<feature type="domain" description="ER-bound oxygenase mpaB/mpaB'/Rubber oxygenase catalytic" evidence="1">
    <location>
        <begin position="3"/>
        <end position="216"/>
    </location>
</feature>
<evidence type="ECO:0000313" key="3">
    <source>
        <dbReference type="Proteomes" id="UP001251217"/>
    </source>
</evidence>
<dbReference type="InterPro" id="IPR018713">
    <property type="entry name" value="MPAB/Lcp_cat_dom"/>
</dbReference>
<comment type="caution">
    <text evidence="2">The sequence shown here is derived from an EMBL/GenBank/DDBJ whole genome shotgun (WGS) entry which is preliminary data.</text>
</comment>
<reference evidence="2 3" key="1">
    <citation type="submission" date="2023-07" db="EMBL/GenBank/DDBJ databases">
        <title>Sorghum-associated microbial communities from plants grown in Nebraska, USA.</title>
        <authorList>
            <person name="Schachtman D."/>
        </authorList>
    </citation>
    <scope>NUCLEOTIDE SEQUENCE [LARGE SCALE GENOMIC DNA]</scope>
    <source>
        <strain evidence="2 3">4272</strain>
    </source>
</reference>
<protein>
    <submittedName>
        <fullName evidence="2">Uncharacterized protein (DUF2236 family)</fullName>
    </submittedName>
</protein>
<dbReference type="PANTHER" id="PTHR36151">
    <property type="entry name" value="BLR2777 PROTEIN"/>
    <property type="match status" value="1"/>
</dbReference>
<proteinExistence type="predicted"/>
<dbReference type="EMBL" id="JAVDWW010000004">
    <property type="protein sequence ID" value="MDR7169146.1"/>
    <property type="molecule type" value="Genomic_DNA"/>
</dbReference>
<keyword evidence="3" id="KW-1185">Reference proteome</keyword>
<evidence type="ECO:0000259" key="1">
    <source>
        <dbReference type="Pfam" id="PF09995"/>
    </source>
</evidence>
<dbReference type="PANTHER" id="PTHR36151:SF3">
    <property type="entry name" value="ER-BOUND OXYGENASE MPAB_MPAB'_RUBBER OXYGENASE CATALYTIC DOMAIN-CONTAINING PROTEIN"/>
    <property type="match status" value="1"/>
</dbReference>
<dbReference type="RefSeq" id="WP_310402109.1">
    <property type="nucleotide sequence ID" value="NZ_JAVDWW010000004.1"/>
</dbReference>